<comment type="similarity">
    <text evidence="5">Belongs to the SAT4 family.</text>
</comment>
<name>A0A2K1QMP9_9PEZI</name>
<dbReference type="Pfam" id="PF20684">
    <property type="entry name" value="Fung_rhodopsin"/>
    <property type="match status" value="1"/>
</dbReference>
<dbReference type="GO" id="GO:0016020">
    <property type="term" value="C:membrane"/>
    <property type="evidence" value="ECO:0007669"/>
    <property type="project" value="UniProtKB-SubCell"/>
</dbReference>
<reference evidence="8 9" key="1">
    <citation type="submission" date="2017-06" db="EMBL/GenBank/DDBJ databases">
        <title>Draft genome sequence of a variant of Elsinoe murrayae.</title>
        <authorList>
            <person name="Cheng Q."/>
        </authorList>
    </citation>
    <scope>NUCLEOTIDE SEQUENCE [LARGE SCALE GENOMIC DNA]</scope>
    <source>
        <strain evidence="8 9">CQ-2017a</strain>
    </source>
</reference>
<sequence>MIAPQSAVISSYACSIVTSLILIARLFCARLQPRPFDLSFFVTLFSLVIVIIRAIVSKYALHYGTINDYKFVDPTPDVIEHIRIGTILTLTLRILLTTILWAMCALLLLLYRRFVSHLPWMKRAISATWIFMGASYLAVVLAIFFECHPLSKFWQFSPPPGQCTKALVQVSLQCAGNMAIDVVLIALSVPVLFIKGTSSSQRLKLGTLFSMGVFCIIVNGLRLYYTFVQGSAQPARTFWASIAIAVSAFVANAPVIYGSIRLRKNASRFSETGSRKRTLTVEKGYELDSFRGGGEDGISRQVMVTVASGPREIV</sequence>
<dbReference type="OrthoDB" id="10017208at2759"/>
<evidence type="ECO:0000256" key="2">
    <source>
        <dbReference type="ARBA" id="ARBA00022692"/>
    </source>
</evidence>
<feature type="domain" description="Rhodopsin" evidence="7">
    <location>
        <begin position="35"/>
        <end position="256"/>
    </location>
</feature>
<evidence type="ECO:0000256" key="4">
    <source>
        <dbReference type="ARBA" id="ARBA00023136"/>
    </source>
</evidence>
<dbReference type="PANTHER" id="PTHR33048:SF166">
    <property type="entry name" value="PTH11-LIKE INTEGRAL MEMBRANE PROTEIN"/>
    <property type="match status" value="1"/>
</dbReference>
<evidence type="ECO:0000313" key="8">
    <source>
        <dbReference type="EMBL" id="PNS16140.1"/>
    </source>
</evidence>
<evidence type="ECO:0000256" key="3">
    <source>
        <dbReference type="ARBA" id="ARBA00022989"/>
    </source>
</evidence>
<proteinExistence type="inferred from homology"/>
<dbReference type="InterPro" id="IPR052337">
    <property type="entry name" value="SAT4-like"/>
</dbReference>
<organism evidence="8 9">
    <name type="scientific">Sphaceloma murrayae</name>
    <dbReference type="NCBI Taxonomy" id="2082308"/>
    <lineage>
        <taxon>Eukaryota</taxon>
        <taxon>Fungi</taxon>
        <taxon>Dikarya</taxon>
        <taxon>Ascomycota</taxon>
        <taxon>Pezizomycotina</taxon>
        <taxon>Dothideomycetes</taxon>
        <taxon>Dothideomycetidae</taxon>
        <taxon>Myriangiales</taxon>
        <taxon>Elsinoaceae</taxon>
        <taxon>Sphaceloma</taxon>
    </lineage>
</organism>
<feature type="transmembrane region" description="Helical" evidence="6">
    <location>
        <begin position="40"/>
        <end position="61"/>
    </location>
</feature>
<dbReference type="PANTHER" id="PTHR33048">
    <property type="entry name" value="PTH11-LIKE INTEGRAL MEMBRANE PROTEIN (AFU_ORTHOLOGUE AFUA_5G11245)"/>
    <property type="match status" value="1"/>
</dbReference>
<evidence type="ECO:0000256" key="1">
    <source>
        <dbReference type="ARBA" id="ARBA00004141"/>
    </source>
</evidence>
<feature type="transmembrane region" description="Helical" evidence="6">
    <location>
        <begin position="81"/>
        <end position="111"/>
    </location>
</feature>
<evidence type="ECO:0000256" key="5">
    <source>
        <dbReference type="ARBA" id="ARBA00038359"/>
    </source>
</evidence>
<dbReference type="AlphaFoldDB" id="A0A2K1QMP9"/>
<comment type="subcellular location">
    <subcellularLocation>
        <location evidence="1">Membrane</location>
        <topology evidence="1">Multi-pass membrane protein</topology>
    </subcellularLocation>
</comment>
<keyword evidence="2 6" id="KW-0812">Transmembrane</keyword>
<feature type="transmembrane region" description="Helical" evidence="6">
    <location>
        <begin position="205"/>
        <end position="225"/>
    </location>
</feature>
<keyword evidence="3 6" id="KW-1133">Transmembrane helix</keyword>
<feature type="transmembrane region" description="Helical" evidence="6">
    <location>
        <begin position="6"/>
        <end position="28"/>
    </location>
</feature>
<comment type="caution">
    <text evidence="8">The sequence shown here is derived from an EMBL/GenBank/DDBJ whole genome shotgun (WGS) entry which is preliminary data.</text>
</comment>
<evidence type="ECO:0000259" key="7">
    <source>
        <dbReference type="Pfam" id="PF20684"/>
    </source>
</evidence>
<protein>
    <recommendedName>
        <fullName evidence="7">Rhodopsin domain-containing protein</fullName>
    </recommendedName>
</protein>
<dbReference type="Proteomes" id="UP000243797">
    <property type="component" value="Unassembled WGS sequence"/>
</dbReference>
<dbReference type="InParanoid" id="A0A2K1QMP9"/>
<gene>
    <name evidence="8" type="ORF">CAC42_4541</name>
</gene>
<dbReference type="EMBL" id="NKHZ01000060">
    <property type="protein sequence ID" value="PNS16140.1"/>
    <property type="molecule type" value="Genomic_DNA"/>
</dbReference>
<dbReference type="InterPro" id="IPR049326">
    <property type="entry name" value="Rhodopsin_dom_fungi"/>
</dbReference>
<feature type="transmembrane region" description="Helical" evidence="6">
    <location>
        <begin position="175"/>
        <end position="193"/>
    </location>
</feature>
<feature type="transmembrane region" description="Helical" evidence="6">
    <location>
        <begin position="123"/>
        <end position="145"/>
    </location>
</feature>
<accession>A0A2K1QMP9</accession>
<keyword evidence="4 6" id="KW-0472">Membrane</keyword>
<evidence type="ECO:0000256" key="6">
    <source>
        <dbReference type="SAM" id="Phobius"/>
    </source>
</evidence>
<evidence type="ECO:0000313" key="9">
    <source>
        <dbReference type="Proteomes" id="UP000243797"/>
    </source>
</evidence>
<feature type="transmembrane region" description="Helical" evidence="6">
    <location>
        <begin position="237"/>
        <end position="260"/>
    </location>
</feature>
<keyword evidence="9" id="KW-1185">Reference proteome</keyword>